<evidence type="ECO:0000256" key="1">
    <source>
        <dbReference type="ARBA" id="ARBA00004123"/>
    </source>
</evidence>
<keyword evidence="6" id="KW-0539">Nucleus</keyword>
<feature type="domain" description="C2H2-type" evidence="8">
    <location>
        <begin position="362"/>
        <end position="385"/>
    </location>
</feature>
<feature type="domain" description="C2H2-type" evidence="8">
    <location>
        <begin position="256"/>
        <end position="279"/>
    </location>
</feature>
<keyword evidence="2" id="KW-0479">Metal-binding</keyword>
<organism evidence="9 10">
    <name type="scientific">Necator americanus</name>
    <name type="common">Human hookworm</name>
    <dbReference type="NCBI Taxonomy" id="51031"/>
    <lineage>
        <taxon>Eukaryota</taxon>
        <taxon>Metazoa</taxon>
        <taxon>Ecdysozoa</taxon>
        <taxon>Nematoda</taxon>
        <taxon>Chromadorea</taxon>
        <taxon>Rhabditida</taxon>
        <taxon>Rhabditina</taxon>
        <taxon>Rhabditomorpha</taxon>
        <taxon>Strongyloidea</taxon>
        <taxon>Ancylostomatidae</taxon>
        <taxon>Bunostominae</taxon>
        <taxon>Necator</taxon>
    </lineage>
</organism>
<evidence type="ECO:0000256" key="5">
    <source>
        <dbReference type="ARBA" id="ARBA00022833"/>
    </source>
</evidence>
<dbReference type="Proteomes" id="UP001303046">
    <property type="component" value="Unassembled WGS sequence"/>
</dbReference>
<dbReference type="PANTHER" id="PTHR24388:SF54">
    <property type="entry name" value="PROTEIN ESCARGOT"/>
    <property type="match status" value="1"/>
</dbReference>
<feature type="compositionally biased region" description="Low complexity" evidence="7">
    <location>
        <begin position="198"/>
        <end position="208"/>
    </location>
</feature>
<evidence type="ECO:0000256" key="3">
    <source>
        <dbReference type="ARBA" id="ARBA00022737"/>
    </source>
</evidence>
<evidence type="ECO:0000313" key="10">
    <source>
        <dbReference type="Proteomes" id="UP001303046"/>
    </source>
</evidence>
<evidence type="ECO:0000313" key="9">
    <source>
        <dbReference type="EMBL" id="KAK6733599.1"/>
    </source>
</evidence>
<accession>A0ABR1C500</accession>
<dbReference type="InterPro" id="IPR013087">
    <property type="entry name" value="Znf_C2H2_type"/>
</dbReference>
<protein>
    <recommendedName>
        <fullName evidence="8">C2H2-type domain-containing protein</fullName>
    </recommendedName>
</protein>
<keyword evidence="5" id="KW-0862">Zinc</keyword>
<keyword evidence="3" id="KW-0677">Repeat</keyword>
<evidence type="ECO:0000256" key="4">
    <source>
        <dbReference type="ARBA" id="ARBA00022771"/>
    </source>
</evidence>
<evidence type="ECO:0000256" key="6">
    <source>
        <dbReference type="ARBA" id="ARBA00023242"/>
    </source>
</evidence>
<feature type="domain" description="C2H2-type" evidence="8">
    <location>
        <begin position="388"/>
        <end position="411"/>
    </location>
</feature>
<dbReference type="EMBL" id="JAVFWL010000002">
    <property type="protein sequence ID" value="KAK6733599.1"/>
    <property type="molecule type" value="Genomic_DNA"/>
</dbReference>
<evidence type="ECO:0000256" key="7">
    <source>
        <dbReference type="SAM" id="MobiDB-lite"/>
    </source>
</evidence>
<dbReference type="PANTHER" id="PTHR24388">
    <property type="entry name" value="ZINC FINGER PROTEIN"/>
    <property type="match status" value="1"/>
</dbReference>
<proteinExistence type="predicted"/>
<feature type="region of interest" description="Disordered" evidence="7">
    <location>
        <begin position="194"/>
        <end position="215"/>
    </location>
</feature>
<keyword evidence="10" id="KW-1185">Reference proteome</keyword>
<gene>
    <name evidence="9" type="primary">Necator_chrII.g5177</name>
    <name evidence="9" type="ORF">RB195_017385</name>
</gene>
<sequence>MDQNYIQLLAAAAAMPASPNLTSATASVGQQAFSINPTALLQNQWLQQQYIQRLAVQQYLENLRATTATSTSISPLSIIAPVTLPITTEVSKTDENVISSSLGILPTSTISSYIPSMELSGLVAPVPKRPRLVLPVINEEERKRLLEQQPHIASEPTHPTIKADPPCVSACVPPTTFTPTTSCAASPITEAPAEVRCSPSTSVDTSSNSKEDEEPELFVDIESIDNRPEGRDRRRAYIEFYRKVKTARQREPGPILKCALCDSEVMSNDNSIHTHVNQHADAGGFWCKLCGASETDKYRIYEHMRVKHPNNLELFEDRRDIVKLCAVIQECFPRVCPRSKKDISRDFENLLKYIDEKNIRQVKCEQCEASVKATKSALMKHAHSHPVYRCKACKYTSESIKSQEEHQVGLHTVLDPKNMVDYNVCGAADVLARTVQRCFAYILKSADVQAQPKATEEKS</sequence>
<feature type="domain" description="C2H2-type" evidence="8">
    <location>
        <begin position="285"/>
        <end position="308"/>
    </location>
</feature>
<evidence type="ECO:0000256" key="2">
    <source>
        <dbReference type="ARBA" id="ARBA00022723"/>
    </source>
</evidence>
<comment type="subcellular location">
    <subcellularLocation>
        <location evidence="1">Nucleus</location>
    </subcellularLocation>
</comment>
<dbReference type="InterPro" id="IPR050527">
    <property type="entry name" value="Snail/Krueppel_Znf"/>
</dbReference>
<comment type="caution">
    <text evidence="9">The sequence shown here is derived from an EMBL/GenBank/DDBJ whole genome shotgun (WGS) entry which is preliminary data.</text>
</comment>
<dbReference type="Gene3D" id="3.30.160.60">
    <property type="entry name" value="Classic Zinc Finger"/>
    <property type="match status" value="1"/>
</dbReference>
<reference evidence="9 10" key="1">
    <citation type="submission" date="2023-08" db="EMBL/GenBank/DDBJ databases">
        <title>A Necator americanus chromosomal reference genome.</title>
        <authorList>
            <person name="Ilik V."/>
            <person name="Petrzelkova K.J."/>
            <person name="Pardy F."/>
            <person name="Fuh T."/>
            <person name="Niatou-Singa F.S."/>
            <person name="Gouil Q."/>
            <person name="Baker L."/>
            <person name="Ritchie M.E."/>
            <person name="Jex A.R."/>
            <person name="Gazzola D."/>
            <person name="Li H."/>
            <person name="Toshio Fujiwara R."/>
            <person name="Zhan B."/>
            <person name="Aroian R.V."/>
            <person name="Pafco B."/>
            <person name="Schwarz E.M."/>
        </authorList>
    </citation>
    <scope>NUCLEOTIDE SEQUENCE [LARGE SCALE GENOMIC DNA]</scope>
    <source>
        <strain evidence="9 10">Aroian</strain>
        <tissue evidence="9">Whole animal</tissue>
    </source>
</reference>
<evidence type="ECO:0000259" key="8">
    <source>
        <dbReference type="SMART" id="SM00355"/>
    </source>
</evidence>
<dbReference type="SMART" id="SM00355">
    <property type="entry name" value="ZnF_C2H2"/>
    <property type="match status" value="4"/>
</dbReference>
<name>A0ABR1C500_NECAM</name>
<keyword evidence="4" id="KW-0863">Zinc-finger</keyword>